<dbReference type="PROSITE" id="PS50132">
    <property type="entry name" value="RGS"/>
    <property type="match status" value="1"/>
</dbReference>
<accession>A0A3B4A3F6</accession>
<dbReference type="InterPro" id="IPR016137">
    <property type="entry name" value="RGS"/>
</dbReference>
<organism evidence="2 3">
    <name type="scientific">Periophthalmus magnuspinnatus</name>
    <dbReference type="NCBI Taxonomy" id="409849"/>
    <lineage>
        <taxon>Eukaryota</taxon>
        <taxon>Metazoa</taxon>
        <taxon>Chordata</taxon>
        <taxon>Craniata</taxon>
        <taxon>Vertebrata</taxon>
        <taxon>Euteleostomi</taxon>
        <taxon>Actinopterygii</taxon>
        <taxon>Neopterygii</taxon>
        <taxon>Teleostei</taxon>
        <taxon>Neoteleostei</taxon>
        <taxon>Acanthomorphata</taxon>
        <taxon>Gobiaria</taxon>
        <taxon>Gobiiformes</taxon>
        <taxon>Gobioidei</taxon>
        <taxon>Gobiidae</taxon>
        <taxon>Oxudercinae</taxon>
        <taxon>Periophthalmus</taxon>
    </lineage>
</organism>
<dbReference type="InterPro" id="IPR036305">
    <property type="entry name" value="RGS_sf"/>
</dbReference>
<dbReference type="FunFam" id="1.10.167.10:FF:000001">
    <property type="entry name" value="Putative regulator of g-protein signaling 12"/>
    <property type="match status" value="1"/>
</dbReference>
<dbReference type="CDD" id="cd08713">
    <property type="entry name" value="RGS_RGS3"/>
    <property type="match status" value="1"/>
</dbReference>
<evidence type="ECO:0000313" key="2">
    <source>
        <dbReference type="Ensembl" id="ENSPMGP00000011184.1"/>
    </source>
</evidence>
<dbReference type="PANTHER" id="PTHR10845:SF278">
    <property type="entry name" value="REGULATOR OF G-PROTEIN SIGNALLING 1"/>
    <property type="match status" value="1"/>
</dbReference>
<dbReference type="PANTHER" id="PTHR10845">
    <property type="entry name" value="REGULATOR OF G PROTEIN SIGNALING"/>
    <property type="match status" value="1"/>
</dbReference>
<reference evidence="2" key="1">
    <citation type="submission" date="2025-08" db="UniProtKB">
        <authorList>
            <consortium name="Ensembl"/>
        </authorList>
    </citation>
    <scope>IDENTIFICATION</scope>
</reference>
<dbReference type="STRING" id="409849.ENSPMGP00000011184"/>
<reference evidence="2" key="2">
    <citation type="submission" date="2025-09" db="UniProtKB">
        <authorList>
            <consortium name="Ensembl"/>
        </authorList>
    </citation>
    <scope>IDENTIFICATION</scope>
</reference>
<dbReference type="Proteomes" id="UP000261520">
    <property type="component" value="Unplaced"/>
</dbReference>
<dbReference type="InterPro" id="IPR034951">
    <property type="entry name" value="RGS_RGS3"/>
</dbReference>
<proteinExistence type="predicted"/>
<dbReference type="InterPro" id="IPR044926">
    <property type="entry name" value="RGS_subdomain_2"/>
</dbReference>
<dbReference type="PRINTS" id="PR01301">
    <property type="entry name" value="RGSPROTEIN"/>
</dbReference>
<feature type="domain" description="RGS" evidence="1">
    <location>
        <begin position="100"/>
        <end position="213"/>
    </location>
</feature>
<sequence length="228" mass="26718">MFKSNIVFTACNVDLQKHWTQDPPWLNIIIWTIPILSNQTAATSFGLLVSMISALKRRGTMKYWHVLYINGLGHWQPRFGCDCISFLQLCSEELSQWSHSLEKLLASKYGLKIFQAFLKSEYSDENIEFWLVCEDYKKIKSSYRMSSRARRIFKRYIQVEAPKEINIDQKTREIIHQNIAEPIATCFDEAQKIVFGLMEKDSYPRFLRSSLYRSDAVLKKVRPVLSCL</sequence>
<name>A0A3B4A3F6_9GOBI</name>
<dbReference type="Gene3D" id="1.10.196.10">
    <property type="match status" value="1"/>
</dbReference>
<dbReference type="AlphaFoldDB" id="A0A3B4A3F6"/>
<dbReference type="Ensembl" id="ENSPMGT00000011931.1">
    <property type="protein sequence ID" value="ENSPMGP00000011184.1"/>
    <property type="gene ID" value="ENSPMGG00000009220.1"/>
</dbReference>
<dbReference type="Pfam" id="PF00615">
    <property type="entry name" value="RGS"/>
    <property type="match status" value="1"/>
</dbReference>
<keyword evidence="3" id="KW-1185">Reference proteome</keyword>
<dbReference type="Gene3D" id="1.10.167.10">
    <property type="entry name" value="Regulator of G-protein Signalling 4, domain 2"/>
    <property type="match status" value="1"/>
</dbReference>
<evidence type="ECO:0000313" key="3">
    <source>
        <dbReference type="Proteomes" id="UP000261520"/>
    </source>
</evidence>
<dbReference type="SUPFAM" id="SSF48097">
    <property type="entry name" value="Regulator of G-protein signaling, RGS"/>
    <property type="match status" value="1"/>
</dbReference>
<evidence type="ECO:0000259" key="1">
    <source>
        <dbReference type="PROSITE" id="PS50132"/>
    </source>
</evidence>
<protein>
    <recommendedName>
        <fullName evidence="1">RGS domain-containing protein</fullName>
    </recommendedName>
</protein>
<dbReference type="SMART" id="SM00315">
    <property type="entry name" value="RGS"/>
    <property type="match status" value="1"/>
</dbReference>
<dbReference type="InterPro" id="IPR024066">
    <property type="entry name" value="RGS_subdom1/3"/>
</dbReference>